<evidence type="ECO:0000313" key="2">
    <source>
        <dbReference type="Proteomes" id="UP001499895"/>
    </source>
</evidence>
<dbReference type="PANTHER" id="PTHR36849:SF1">
    <property type="entry name" value="CYTOPLASMIC PROTEIN"/>
    <property type="match status" value="1"/>
</dbReference>
<reference evidence="2" key="1">
    <citation type="journal article" date="2019" name="Int. J. Syst. Evol. Microbiol.">
        <title>The Global Catalogue of Microorganisms (GCM) 10K type strain sequencing project: providing services to taxonomists for standard genome sequencing and annotation.</title>
        <authorList>
            <consortium name="The Broad Institute Genomics Platform"/>
            <consortium name="The Broad Institute Genome Sequencing Center for Infectious Disease"/>
            <person name="Wu L."/>
            <person name="Ma J."/>
        </authorList>
    </citation>
    <scope>NUCLEOTIDE SEQUENCE [LARGE SCALE GENOMIC DNA]</scope>
    <source>
        <strain evidence="2">JCM 10649</strain>
    </source>
</reference>
<accession>A0ABP3JGC8</accession>
<organism evidence="1 2">
    <name type="scientific">Streptomyces stramineus</name>
    <dbReference type="NCBI Taxonomy" id="173861"/>
    <lineage>
        <taxon>Bacteria</taxon>
        <taxon>Bacillati</taxon>
        <taxon>Actinomycetota</taxon>
        <taxon>Actinomycetes</taxon>
        <taxon>Kitasatosporales</taxon>
        <taxon>Streptomycetaceae</taxon>
        <taxon>Streptomyces</taxon>
    </lineage>
</organism>
<name>A0ABP3JGC8_9ACTN</name>
<proteinExistence type="predicted"/>
<gene>
    <name evidence="1" type="ORF">GCM10009544_14560</name>
</gene>
<keyword evidence="2" id="KW-1185">Reference proteome</keyword>
<dbReference type="Proteomes" id="UP001499895">
    <property type="component" value="Unassembled WGS sequence"/>
</dbReference>
<comment type="caution">
    <text evidence="1">The sequence shown here is derived from an EMBL/GenBank/DDBJ whole genome shotgun (WGS) entry which is preliminary data.</text>
</comment>
<dbReference type="InterPro" id="IPR052552">
    <property type="entry name" value="YeaO-like"/>
</dbReference>
<dbReference type="EMBL" id="BAAAHB010000010">
    <property type="protein sequence ID" value="GAA0452858.1"/>
    <property type="molecule type" value="Genomic_DNA"/>
</dbReference>
<sequence length="122" mass="13712">MSPAPPFRVRRVYDAADPADGVRVLVDRLWPRGLSKERAAVDEWLKDVTPSGELRSRYHRTGDHEEFAERYRAELAGPGPAAAARHLRDLARTSTVTLVTSVKDVEHSHVPVLVEHLRTLRA</sequence>
<protein>
    <submittedName>
        <fullName evidence="1">DUF488 family protein</fullName>
    </submittedName>
</protein>
<dbReference type="PANTHER" id="PTHR36849">
    <property type="entry name" value="CYTOPLASMIC PROTEIN-RELATED"/>
    <property type="match status" value="1"/>
</dbReference>
<dbReference type="Pfam" id="PF22752">
    <property type="entry name" value="DUF488-N3i"/>
    <property type="match status" value="1"/>
</dbReference>
<evidence type="ECO:0000313" key="1">
    <source>
        <dbReference type="EMBL" id="GAA0452858.1"/>
    </source>
</evidence>
<dbReference type="RefSeq" id="WP_344087477.1">
    <property type="nucleotide sequence ID" value="NZ_BAAAHB010000010.1"/>
</dbReference>